<dbReference type="PANTHER" id="PTHR42695:SF5">
    <property type="entry name" value="GLUTAMINE AMIDOTRANSFERASE YLR126C-RELATED"/>
    <property type="match status" value="1"/>
</dbReference>
<dbReference type="AlphaFoldDB" id="A0A3B0W565"/>
<reference evidence="2" key="1">
    <citation type="submission" date="2018-06" db="EMBL/GenBank/DDBJ databases">
        <authorList>
            <person name="Zhirakovskaya E."/>
        </authorList>
    </citation>
    <scope>NUCLEOTIDE SEQUENCE</scope>
</reference>
<sequence length="237" mass="26364">MVNVIRHLAFENLASFESVLQAKGSEINYIEAADFALAPEDLSQLDALSDDLLIILGGPISVNDQSIFPFIEAEINLLKQRIAAGKPTLGICLGAQLIASALGAEIYSGEEKEIGWYPLTLTEAGKNSALRYLSAEHCSMLHWHGETFDLPDDAVLLASSEKYPNQAFRYGENILALQFHPEITQRDMEKWFIGHIGEIAQTNGVSVSQLRKDTYQFANQLEMQGELFFNSWLNEVL</sequence>
<gene>
    <name evidence="2" type="ORF">MNBD_GAMMA06-141</name>
</gene>
<dbReference type="GO" id="GO:0005829">
    <property type="term" value="C:cytosol"/>
    <property type="evidence" value="ECO:0007669"/>
    <property type="project" value="TreeGrafter"/>
</dbReference>
<dbReference type="InterPro" id="IPR029062">
    <property type="entry name" value="Class_I_gatase-like"/>
</dbReference>
<dbReference type="InterPro" id="IPR044992">
    <property type="entry name" value="ChyE-like"/>
</dbReference>
<dbReference type="Pfam" id="PF00117">
    <property type="entry name" value="GATase"/>
    <property type="match status" value="1"/>
</dbReference>
<dbReference type="PANTHER" id="PTHR42695">
    <property type="entry name" value="GLUTAMINE AMIDOTRANSFERASE YLR126C-RELATED"/>
    <property type="match status" value="1"/>
</dbReference>
<dbReference type="InterPro" id="IPR017926">
    <property type="entry name" value="GATASE"/>
</dbReference>
<dbReference type="PROSITE" id="PS51273">
    <property type="entry name" value="GATASE_TYPE_1"/>
    <property type="match status" value="1"/>
</dbReference>
<dbReference type="Gene3D" id="3.40.50.880">
    <property type="match status" value="1"/>
</dbReference>
<dbReference type="FunFam" id="3.40.50.880:FF:000033">
    <property type="entry name" value="Glutamine amidotransferase class-I"/>
    <property type="match status" value="1"/>
</dbReference>
<feature type="domain" description="Glutamine amidotransferase" evidence="1">
    <location>
        <begin position="14"/>
        <end position="189"/>
    </location>
</feature>
<keyword evidence="2" id="KW-0315">Glutamine amidotransferase</keyword>
<keyword evidence="2" id="KW-0808">Transferase</keyword>
<dbReference type="EMBL" id="UOFD01000023">
    <property type="protein sequence ID" value="VAW51058.1"/>
    <property type="molecule type" value="Genomic_DNA"/>
</dbReference>
<evidence type="ECO:0000259" key="1">
    <source>
        <dbReference type="Pfam" id="PF00117"/>
    </source>
</evidence>
<accession>A0A3B0W565</accession>
<evidence type="ECO:0000313" key="2">
    <source>
        <dbReference type="EMBL" id="VAW51058.1"/>
    </source>
</evidence>
<dbReference type="CDD" id="cd01741">
    <property type="entry name" value="GATase1_1"/>
    <property type="match status" value="1"/>
</dbReference>
<protein>
    <submittedName>
        <fullName evidence="2">Glutamine amidotransferase, class I</fullName>
    </submittedName>
</protein>
<organism evidence="2">
    <name type="scientific">hydrothermal vent metagenome</name>
    <dbReference type="NCBI Taxonomy" id="652676"/>
    <lineage>
        <taxon>unclassified sequences</taxon>
        <taxon>metagenomes</taxon>
        <taxon>ecological metagenomes</taxon>
    </lineage>
</organism>
<dbReference type="GO" id="GO:0016740">
    <property type="term" value="F:transferase activity"/>
    <property type="evidence" value="ECO:0007669"/>
    <property type="project" value="UniProtKB-KW"/>
</dbReference>
<dbReference type="NCBIfam" id="NF005458">
    <property type="entry name" value="PRK07053.1"/>
    <property type="match status" value="1"/>
</dbReference>
<proteinExistence type="predicted"/>
<name>A0A3B0W565_9ZZZZ</name>
<dbReference type="SUPFAM" id="SSF52317">
    <property type="entry name" value="Class I glutamine amidotransferase-like"/>
    <property type="match status" value="1"/>
</dbReference>